<dbReference type="InterPro" id="IPR002694">
    <property type="entry name" value="Znf_CHC2"/>
</dbReference>
<dbReference type="SUPFAM" id="SSF57783">
    <property type="entry name" value="Zinc beta-ribbon"/>
    <property type="match status" value="1"/>
</dbReference>
<dbReference type="GO" id="GO:0003677">
    <property type="term" value="F:DNA binding"/>
    <property type="evidence" value="ECO:0007669"/>
    <property type="project" value="InterPro"/>
</dbReference>
<dbReference type="GO" id="GO:0003899">
    <property type="term" value="F:DNA-directed RNA polymerase activity"/>
    <property type="evidence" value="ECO:0007669"/>
    <property type="project" value="InterPro"/>
</dbReference>
<dbReference type="Pfam" id="PF01807">
    <property type="entry name" value="Zn_ribbon_DnaG"/>
    <property type="match status" value="1"/>
</dbReference>
<evidence type="ECO:0000259" key="1">
    <source>
        <dbReference type="Pfam" id="PF01807"/>
    </source>
</evidence>
<dbReference type="AlphaFoldDB" id="X0WC36"/>
<protein>
    <recommendedName>
        <fullName evidence="1">Zinc finger CHC2-type domain-containing protein</fullName>
    </recommendedName>
</protein>
<name>X0WC36_9ZZZZ</name>
<dbReference type="GO" id="GO:0008270">
    <property type="term" value="F:zinc ion binding"/>
    <property type="evidence" value="ECO:0007669"/>
    <property type="project" value="InterPro"/>
</dbReference>
<feature type="non-terminal residue" evidence="2">
    <location>
        <position position="127"/>
    </location>
</feature>
<gene>
    <name evidence="2" type="ORF">S01H1_71409</name>
</gene>
<dbReference type="Gene3D" id="3.90.580.10">
    <property type="entry name" value="Zinc finger, CHC2-type domain"/>
    <property type="match status" value="1"/>
</dbReference>
<sequence>MPNVKGFLETELNLELRKESNQWRCRCPGCQKIDGLSVCDDNGLYKCWGCSISGNAYNLMKLMTPYNNDALWSKLKDYGLDNASESPVRKKQAKASIKEDGYRFATDDELTQLAASKNVSVNALKKL</sequence>
<organism evidence="2">
    <name type="scientific">marine sediment metagenome</name>
    <dbReference type="NCBI Taxonomy" id="412755"/>
    <lineage>
        <taxon>unclassified sequences</taxon>
        <taxon>metagenomes</taxon>
        <taxon>ecological metagenomes</taxon>
    </lineage>
</organism>
<feature type="domain" description="Zinc finger CHC2-type" evidence="1">
    <location>
        <begin position="14"/>
        <end position="75"/>
    </location>
</feature>
<dbReference type="EMBL" id="BARS01047550">
    <property type="protein sequence ID" value="GAG28474.1"/>
    <property type="molecule type" value="Genomic_DNA"/>
</dbReference>
<accession>X0WC36</accession>
<comment type="caution">
    <text evidence="2">The sequence shown here is derived from an EMBL/GenBank/DDBJ whole genome shotgun (WGS) entry which is preliminary data.</text>
</comment>
<dbReference type="GO" id="GO:0006260">
    <property type="term" value="P:DNA replication"/>
    <property type="evidence" value="ECO:0007669"/>
    <property type="project" value="InterPro"/>
</dbReference>
<proteinExistence type="predicted"/>
<evidence type="ECO:0000313" key="2">
    <source>
        <dbReference type="EMBL" id="GAG28474.1"/>
    </source>
</evidence>
<dbReference type="InterPro" id="IPR036977">
    <property type="entry name" value="DNA_primase_Znf_CHC2"/>
</dbReference>
<reference evidence="2" key="1">
    <citation type="journal article" date="2014" name="Front. Microbiol.">
        <title>High frequency of phylogenetically diverse reductive dehalogenase-homologous genes in deep subseafloor sedimentary metagenomes.</title>
        <authorList>
            <person name="Kawai M."/>
            <person name="Futagami T."/>
            <person name="Toyoda A."/>
            <person name="Takaki Y."/>
            <person name="Nishi S."/>
            <person name="Hori S."/>
            <person name="Arai W."/>
            <person name="Tsubouchi T."/>
            <person name="Morono Y."/>
            <person name="Uchiyama I."/>
            <person name="Ito T."/>
            <person name="Fujiyama A."/>
            <person name="Inagaki F."/>
            <person name="Takami H."/>
        </authorList>
    </citation>
    <scope>NUCLEOTIDE SEQUENCE</scope>
    <source>
        <strain evidence="2">Expedition CK06-06</strain>
    </source>
</reference>